<dbReference type="SUPFAM" id="SSF56059">
    <property type="entry name" value="Glutathione synthetase ATP-binding domain-like"/>
    <property type="match status" value="1"/>
</dbReference>
<dbReference type="InterPro" id="IPR016102">
    <property type="entry name" value="Succinyl-CoA_synth-like"/>
</dbReference>
<dbReference type="InterPro" id="IPR032875">
    <property type="entry name" value="Succ_CoA_lig_flav_dom"/>
</dbReference>
<dbReference type="InterPro" id="IPR036291">
    <property type="entry name" value="NAD(P)-bd_dom_sf"/>
</dbReference>
<sequence length="702" mass="72859">MTVRTPSTRDGLDALLDPRSIAVLGASADPAKVGGMPLRFLREVGYPGRLFGVNPRRPAIDGATVVSSLSEIDEPVDLAVIALPAERAVTEVENCANAGVPAAVVLSSGFAEVGPVGVELQHRLRDIVDRTGIRVCGPNCAGVMNVHSRMTATFGSHLAADTTLIPGSIAIVSQSGAVGAYTFTLARRRGIGLSQWITTGNEADLQIADFVAAIADDPRTTVIALYLEQIRDPEALIQATAKARAAGKRLVGILSGRTEAAEHALRSHTAALAGDRQVTAAALEAMGVVLVERIDELLDTAIGLATAKTPTTDGVGLVTISGAAGVMMVDRCTELGLCVPALPDAAQRRLKHLVPYAATTNPVDITGSISSHPELFGAAVEELLQHQEIGSIVCFVGHVGLSPHVGKILRDTAARLSRDTAKPIWLVGLFDHDPAASGSHTVPVVTEPAAAVNSLAATRRAGRSLPAIEPARVVMAPSTSGPRPTFLSEVESQRMLPGVRFPRQEVVTTPAAARDAAARLGGHVVLKVIARTLPHKSDIDGVRVGVSEDHAPEAFAEIMAAVRRNAPGTTIDGILVQEMADGFPVIVGARVDDAFGPMVVVSQGGLFTEVLGTPAIGIAPAGPEAVENMLEQAGIAAVLRHPRGRSFDGAALRETIGAVSRSIWAHRATVASIELNPVLVSADGAIAVDALVEKRSATSGTD</sequence>
<dbReference type="Gene3D" id="3.30.470.20">
    <property type="entry name" value="ATP-grasp fold, B domain"/>
    <property type="match status" value="1"/>
</dbReference>
<name>A0A2N3Y1Q4_SACSN</name>
<protein>
    <submittedName>
        <fullName evidence="5">Acyl-CoA synthetase (NDP forming)</fullName>
    </submittedName>
</protein>
<dbReference type="Pfam" id="PF19045">
    <property type="entry name" value="Ligase_CoA_2"/>
    <property type="match status" value="1"/>
</dbReference>
<dbReference type="Proteomes" id="UP000233786">
    <property type="component" value="Unassembled WGS sequence"/>
</dbReference>
<evidence type="ECO:0000256" key="1">
    <source>
        <dbReference type="ARBA" id="ARBA00022598"/>
    </source>
</evidence>
<keyword evidence="6" id="KW-1185">Reference proteome</keyword>
<dbReference type="Pfam" id="PF13607">
    <property type="entry name" value="Succ_CoA_lig"/>
    <property type="match status" value="1"/>
</dbReference>
<dbReference type="GO" id="GO:0005524">
    <property type="term" value="F:ATP binding"/>
    <property type="evidence" value="ECO:0007669"/>
    <property type="project" value="UniProtKB-KW"/>
</dbReference>
<keyword evidence="1" id="KW-0436">Ligase</keyword>
<dbReference type="EMBL" id="PJNB01000001">
    <property type="protein sequence ID" value="PKW16835.1"/>
    <property type="molecule type" value="Genomic_DNA"/>
</dbReference>
<reference evidence="5" key="1">
    <citation type="submission" date="2017-12" db="EMBL/GenBank/DDBJ databases">
        <title>Sequencing the genomes of 1000 Actinobacteria strains.</title>
        <authorList>
            <person name="Klenk H.-P."/>
        </authorList>
    </citation>
    <scope>NUCLEOTIDE SEQUENCE [LARGE SCALE GENOMIC DNA]</scope>
    <source>
        <strain evidence="5">DSM 44228</strain>
    </source>
</reference>
<dbReference type="InterPro" id="IPR013815">
    <property type="entry name" value="ATP_grasp_subdomain_1"/>
</dbReference>
<dbReference type="PANTHER" id="PTHR43334">
    <property type="entry name" value="ACETATE--COA LIGASE [ADP-FORMING]"/>
    <property type="match status" value="1"/>
</dbReference>
<dbReference type="SUPFAM" id="SSF52210">
    <property type="entry name" value="Succinyl-CoA synthetase domains"/>
    <property type="match status" value="2"/>
</dbReference>
<dbReference type="RefSeq" id="WP_010315254.1">
    <property type="nucleotide sequence ID" value="NZ_CP061007.1"/>
</dbReference>
<dbReference type="Gene3D" id="3.40.50.261">
    <property type="entry name" value="Succinyl-CoA synthetase domains"/>
    <property type="match status" value="2"/>
</dbReference>
<dbReference type="Pfam" id="PF13549">
    <property type="entry name" value="ATP-grasp_5"/>
    <property type="match status" value="1"/>
</dbReference>
<evidence type="ECO:0000259" key="4">
    <source>
        <dbReference type="SMART" id="SM00881"/>
    </source>
</evidence>
<dbReference type="InterPro" id="IPR043938">
    <property type="entry name" value="Ligase_CoA_dom"/>
</dbReference>
<evidence type="ECO:0000313" key="5">
    <source>
        <dbReference type="EMBL" id="PKW16835.1"/>
    </source>
</evidence>
<evidence type="ECO:0000313" key="6">
    <source>
        <dbReference type="Proteomes" id="UP000233786"/>
    </source>
</evidence>
<keyword evidence="2" id="KW-0547">Nucleotide-binding</keyword>
<dbReference type="InterPro" id="IPR003781">
    <property type="entry name" value="CoA-bd"/>
</dbReference>
<dbReference type="InterPro" id="IPR051538">
    <property type="entry name" value="Acyl-CoA_Synth/Transferase"/>
</dbReference>
<gene>
    <name evidence="5" type="ORF">A8926_4728</name>
</gene>
<dbReference type="SUPFAM" id="SSF51735">
    <property type="entry name" value="NAD(P)-binding Rossmann-fold domains"/>
    <property type="match status" value="1"/>
</dbReference>
<dbReference type="OrthoDB" id="190266at2"/>
<comment type="caution">
    <text evidence="5">The sequence shown here is derived from an EMBL/GenBank/DDBJ whole genome shotgun (WGS) entry which is preliminary data.</text>
</comment>
<dbReference type="PANTHER" id="PTHR43334:SF1">
    <property type="entry name" value="3-HYDROXYPROPIONATE--COA LIGASE [ADP-FORMING]"/>
    <property type="match status" value="1"/>
</dbReference>
<keyword evidence="3" id="KW-0067">ATP-binding</keyword>
<evidence type="ECO:0000256" key="3">
    <source>
        <dbReference type="ARBA" id="ARBA00022840"/>
    </source>
</evidence>
<organism evidence="5 6">
    <name type="scientific">Saccharopolyspora spinosa</name>
    <dbReference type="NCBI Taxonomy" id="60894"/>
    <lineage>
        <taxon>Bacteria</taxon>
        <taxon>Bacillati</taxon>
        <taxon>Actinomycetota</taxon>
        <taxon>Actinomycetes</taxon>
        <taxon>Pseudonocardiales</taxon>
        <taxon>Pseudonocardiaceae</taxon>
        <taxon>Saccharopolyspora</taxon>
    </lineage>
</organism>
<dbReference type="Pfam" id="PF13380">
    <property type="entry name" value="CoA_binding_2"/>
    <property type="match status" value="1"/>
</dbReference>
<evidence type="ECO:0000256" key="2">
    <source>
        <dbReference type="ARBA" id="ARBA00022741"/>
    </source>
</evidence>
<dbReference type="SMART" id="SM00881">
    <property type="entry name" value="CoA_binding"/>
    <property type="match status" value="1"/>
</dbReference>
<dbReference type="STRING" id="994479.GCA_000194155_07493"/>
<accession>A0A2N3Y1Q4</accession>
<feature type="domain" description="CoA-binding" evidence="4">
    <location>
        <begin position="15"/>
        <end position="110"/>
    </location>
</feature>
<dbReference type="GO" id="GO:0043758">
    <property type="term" value="F:acetate-CoA ligase (ADP-forming) activity"/>
    <property type="evidence" value="ECO:0007669"/>
    <property type="project" value="InterPro"/>
</dbReference>
<proteinExistence type="predicted"/>
<dbReference type="Gene3D" id="3.30.1490.20">
    <property type="entry name" value="ATP-grasp fold, A domain"/>
    <property type="match status" value="1"/>
</dbReference>
<dbReference type="Gene3D" id="3.40.50.720">
    <property type="entry name" value="NAD(P)-binding Rossmann-like Domain"/>
    <property type="match status" value="1"/>
</dbReference>
<dbReference type="AlphaFoldDB" id="A0A2N3Y1Q4"/>